<feature type="domain" description="Major facilitator superfamily associated" evidence="7">
    <location>
        <begin position="95"/>
        <end position="592"/>
    </location>
</feature>
<dbReference type="STRING" id="7398.A0A1A9ZFT0"/>
<dbReference type="PANTHER" id="PTHR16172:SF2">
    <property type="entry name" value="MAJOR FACILITATOR SUPERFAMILY DOMAIN-CONTAINING PROTEIN 6"/>
    <property type="match status" value="1"/>
</dbReference>
<dbReference type="Gene3D" id="1.20.1250.20">
    <property type="entry name" value="MFS general substrate transporter like domains"/>
    <property type="match status" value="3"/>
</dbReference>
<dbReference type="EnsemblMetazoa" id="GPAI013291-RA">
    <property type="protein sequence ID" value="GPAI013291-PA"/>
    <property type="gene ID" value="GPAI013291"/>
</dbReference>
<dbReference type="Proteomes" id="UP000092445">
    <property type="component" value="Unassembled WGS sequence"/>
</dbReference>
<evidence type="ECO:0000256" key="1">
    <source>
        <dbReference type="ARBA" id="ARBA00004141"/>
    </source>
</evidence>
<dbReference type="VEuPathDB" id="VectorBase:GPAI013291"/>
<dbReference type="AlphaFoldDB" id="A0A1A9ZFT0"/>
<reference evidence="9" key="1">
    <citation type="submission" date="2014-03" db="EMBL/GenBank/DDBJ databases">
        <authorList>
            <person name="Aksoy S."/>
            <person name="Warren W."/>
            <person name="Wilson R.K."/>
        </authorList>
    </citation>
    <scope>NUCLEOTIDE SEQUENCE [LARGE SCALE GENOMIC DNA]</scope>
    <source>
        <strain evidence="9">IAEA</strain>
    </source>
</reference>
<feature type="transmembrane region" description="Helical" evidence="6">
    <location>
        <begin position="470"/>
        <end position="488"/>
    </location>
</feature>
<sequence length="784" mass="87416">MNQETVNPFGYEQSGSYEYIQHEGLTTMPSTPGNVLQQPQGMAARPRVDIDASGEVDPTMYPEPKEGTKKIRGHADVIEMLCGTTEKELIPVKTFGSLFPLMGVYFKQMGMNPGQCGILIGMRPFVEFLSAPFWGSYADRCRQGKRLLLASLSCWILFTIPLSFIKPEAVKCIERNNSDYVLTYTRLINGIVRRKRSLFPRIDAGISPIHINFVSNYDDKQHGDYVSPIFSSMVYRTPDIQKAFFLLLLVILIGEFFSAPAITLADSAVITLLGEDADKYGHQRMFGSFGWGLSMFFVGIVLDHSTSFSHHPCGAGHMEKNYNVCFGIFSILMTCAIISASKITFKYDPIGVDTEQSEDIIDPNTKAEEESMNQLATQLNLPSLVVGSASATARNTKPLSNTQPNIGAESKMFAQTTKEMPEWMTVLTHFKDLKTCAFLFVAWFMGFGIGLIFTFLFWHLQDYGGTPTLFGVASVINHVSEIFAYFFSFRLITQIGHVKVLCLGLIGNVVRFLYISYLRNPWMVLPFELMQGITHAAVWAASCSYIAHITPKQLRASAQGVLQGIHHGLGRGCGAIIGGMFVTYYGTTATFRWYGISCLFVLGFFVFVNFYRREQGFISDIPATEDPHQNINSDIGVWMGKQIDICMHLNILYFIFKSNDVNRSNTILECRICCSLLLEAVNTSSKYLFKNPVAQQLEQLLFTKKNLICNEMKALVTQFSHRSEVAEETSHLAPHGVPSNPIPRALSNTRLNEINPNGSSGNSYGTYQTVGGNLDIPGGNPFMQ</sequence>
<feature type="transmembrane region" description="Helical" evidence="6">
    <location>
        <begin position="322"/>
        <end position="340"/>
    </location>
</feature>
<protein>
    <recommendedName>
        <fullName evidence="7">Major facilitator superfamily associated domain-containing protein</fullName>
    </recommendedName>
</protein>
<dbReference type="GO" id="GO:0016020">
    <property type="term" value="C:membrane"/>
    <property type="evidence" value="ECO:0007669"/>
    <property type="project" value="UniProtKB-SubCell"/>
</dbReference>
<evidence type="ECO:0000256" key="2">
    <source>
        <dbReference type="ARBA" id="ARBA00005241"/>
    </source>
</evidence>
<feature type="transmembrane region" description="Helical" evidence="6">
    <location>
        <begin position="593"/>
        <end position="611"/>
    </location>
</feature>
<evidence type="ECO:0000256" key="5">
    <source>
        <dbReference type="ARBA" id="ARBA00023136"/>
    </source>
</evidence>
<keyword evidence="9" id="KW-1185">Reference proteome</keyword>
<evidence type="ECO:0000313" key="8">
    <source>
        <dbReference type="EnsemblMetazoa" id="GPAI013291-PA"/>
    </source>
</evidence>
<dbReference type="InterPro" id="IPR024989">
    <property type="entry name" value="MFS_assoc_dom"/>
</dbReference>
<evidence type="ECO:0000259" key="7">
    <source>
        <dbReference type="Pfam" id="PF12832"/>
    </source>
</evidence>
<dbReference type="InterPro" id="IPR051717">
    <property type="entry name" value="MFS_MFSD6"/>
</dbReference>
<evidence type="ECO:0000313" key="9">
    <source>
        <dbReference type="Proteomes" id="UP000092445"/>
    </source>
</evidence>
<evidence type="ECO:0000256" key="3">
    <source>
        <dbReference type="ARBA" id="ARBA00022692"/>
    </source>
</evidence>
<evidence type="ECO:0000256" key="6">
    <source>
        <dbReference type="SAM" id="Phobius"/>
    </source>
</evidence>
<evidence type="ECO:0000256" key="4">
    <source>
        <dbReference type="ARBA" id="ARBA00022989"/>
    </source>
</evidence>
<keyword evidence="3 6" id="KW-0812">Transmembrane</keyword>
<accession>A0A1A9ZFT0</accession>
<comment type="subcellular location">
    <subcellularLocation>
        <location evidence="1">Membrane</location>
        <topology evidence="1">Multi-pass membrane protein</topology>
    </subcellularLocation>
</comment>
<keyword evidence="4 6" id="KW-1133">Transmembrane helix</keyword>
<comment type="similarity">
    <text evidence="2">Belongs to the major facilitator superfamily. MFSD6 family.</text>
</comment>
<reference evidence="8" key="2">
    <citation type="submission" date="2020-05" db="UniProtKB">
        <authorList>
            <consortium name="EnsemblMetazoa"/>
        </authorList>
    </citation>
    <scope>IDENTIFICATION</scope>
    <source>
        <strain evidence="8">IAEA</strain>
    </source>
</reference>
<feature type="transmembrane region" description="Helical" evidence="6">
    <location>
        <begin position="285"/>
        <end position="302"/>
    </location>
</feature>
<keyword evidence="5 6" id="KW-0472">Membrane</keyword>
<dbReference type="SUPFAM" id="SSF103473">
    <property type="entry name" value="MFS general substrate transporter"/>
    <property type="match status" value="1"/>
</dbReference>
<organism evidence="8 9">
    <name type="scientific">Glossina pallidipes</name>
    <name type="common">Tsetse fly</name>
    <dbReference type="NCBI Taxonomy" id="7398"/>
    <lineage>
        <taxon>Eukaryota</taxon>
        <taxon>Metazoa</taxon>
        <taxon>Ecdysozoa</taxon>
        <taxon>Arthropoda</taxon>
        <taxon>Hexapoda</taxon>
        <taxon>Insecta</taxon>
        <taxon>Pterygota</taxon>
        <taxon>Neoptera</taxon>
        <taxon>Endopterygota</taxon>
        <taxon>Diptera</taxon>
        <taxon>Brachycera</taxon>
        <taxon>Muscomorpha</taxon>
        <taxon>Hippoboscoidea</taxon>
        <taxon>Glossinidae</taxon>
        <taxon>Glossina</taxon>
    </lineage>
</organism>
<dbReference type="Pfam" id="PF12832">
    <property type="entry name" value="MFS_1_like"/>
    <property type="match status" value="1"/>
</dbReference>
<feature type="transmembrane region" description="Helical" evidence="6">
    <location>
        <begin position="147"/>
        <end position="165"/>
    </location>
</feature>
<dbReference type="InterPro" id="IPR036259">
    <property type="entry name" value="MFS_trans_sf"/>
</dbReference>
<name>A0A1A9ZFT0_GLOPL</name>
<feature type="transmembrane region" description="Helical" evidence="6">
    <location>
        <begin position="243"/>
        <end position="273"/>
    </location>
</feature>
<proteinExistence type="inferred from homology"/>
<feature type="transmembrane region" description="Helical" evidence="6">
    <location>
        <begin position="437"/>
        <end position="458"/>
    </location>
</feature>
<feature type="transmembrane region" description="Helical" evidence="6">
    <location>
        <begin position="500"/>
        <end position="517"/>
    </location>
</feature>
<dbReference type="PANTHER" id="PTHR16172">
    <property type="entry name" value="MAJOR FACILITATOR SUPERFAMILY DOMAIN-CONTAINING PROTEIN 6-LIKE"/>
    <property type="match status" value="1"/>
</dbReference>
<dbReference type="CDD" id="cd17335">
    <property type="entry name" value="MFS_MFSD6"/>
    <property type="match status" value="1"/>
</dbReference>